<protein>
    <submittedName>
        <fullName evidence="3">Uncharacterized protein</fullName>
    </submittedName>
</protein>
<keyword evidence="2" id="KW-1133">Transmembrane helix</keyword>
<sequence length="466" mass="52368">MLNELSRKDLERSASNARLFVTDLMGNQWQLSQSGNDYYLDSQGPQEPTRLKLGLEENLSYKQIAQKLAEYNSAHGEKIDQYLEKTMYTQLLKPDKTEEQLQALISSQSVLGAETGRFTSPRNVYHIDFKLNTFEVTMALCAPSAFKEEELKPADTELISIKNLPDGYQATTHSLAEKAKSVQAKKATASETSDAPTQDKQIDIVRLTFSHANNFNPYIKTLEEKINKLDTKQPYDAFRYAYYNKCIAKLIQNVKLPPFAISHDLLLAAAAAPGLSKGKKMRIELMALLYRDKILNQNSFSTDYSASLGEQVKEIMNNVTIAHILDAISPEYQKARAKLPKDIQEKLMEIQKYGFDNQPNFIAQFCNDLYEQFINTALVGQIIIGITLLPLILIGIGRVIHNRENTRSASASDAIANFRATPPSIRSNTLQTTSSKSLESTKQIHPNNAPRPSNDSSEDHNNSRRP</sequence>
<feature type="compositionally biased region" description="Basic and acidic residues" evidence="1">
    <location>
        <begin position="457"/>
        <end position="466"/>
    </location>
</feature>
<keyword evidence="2" id="KW-0812">Transmembrane</keyword>
<proteinExistence type="predicted"/>
<feature type="compositionally biased region" description="Polar residues" evidence="1">
    <location>
        <begin position="424"/>
        <end position="455"/>
    </location>
</feature>
<reference evidence="3 4" key="1">
    <citation type="journal article" date="2022" name="Nat. Microbiol.">
        <title>The microbiome of a bacterivorous marine choanoflagellate contains a resource-demanding obligate bacterial associate.</title>
        <authorList>
            <person name="Needham D.M."/>
            <person name="Poirier C."/>
            <person name="Bachy C."/>
            <person name="George E.E."/>
            <person name="Wilken S."/>
            <person name="Yung C.C.M."/>
            <person name="Limardo A.J."/>
            <person name="Morando M."/>
            <person name="Sudek L."/>
            <person name="Malmstrom R.R."/>
            <person name="Keeling P.J."/>
            <person name="Santoro A.E."/>
            <person name="Worden A.Z."/>
        </authorList>
    </citation>
    <scope>NUCLEOTIDE SEQUENCE [LARGE SCALE GENOMIC DNA]</scope>
    <source>
        <strain evidence="3 4">Comchoano-1</strain>
    </source>
</reference>
<evidence type="ECO:0000256" key="1">
    <source>
        <dbReference type="SAM" id="MobiDB-lite"/>
    </source>
</evidence>
<dbReference type="RefSeq" id="WP_258568720.1">
    <property type="nucleotide sequence ID" value="NZ_CP092900.1"/>
</dbReference>
<feature type="region of interest" description="Disordered" evidence="1">
    <location>
        <begin position="420"/>
        <end position="466"/>
    </location>
</feature>
<gene>
    <name evidence="3" type="ORF">MMH89_02050</name>
</gene>
<feature type="transmembrane region" description="Helical" evidence="2">
    <location>
        <begin position="378"/>
        <end position="400"/>
    </location>
</feature>
<name>A0ABY5DKB3_9GAMM</name>
<keyword evidence="2" id="KW-0472">Membrane</keyword>
<evidence type="ECO:0000313" key="4">
    <source>
        <dbReference type="Proteomes" id="UP001055955"/>
    </source>
</evidence>
<dbReference type="EMBL" id="CP092900">
    <property type="protein sequence ID" value="UTC24931.1"/>
    <property type="molecule type" value="Genomic_DNA"/>
</dbReference>
<evidence type="ECO:0000256" key="2">
    <source>
        <dbReference type="SAM" id="Phobius"/>
    </source>
</evidence>
<dbReference type="Proteomes" id="UP001055955">
    <property type="component" value="Chromosome"/>
</dbReference>
<organism evidence="3 4">
    <name type="scientific">Candidatus Comchoanobacter bicostacola</name>
    <dbReference type="NCBI Taxonomy" id="2919598"/>
    <lineage>
        <taxon>Bacteria</taxon>
        <taxon>Pseudomonadati</taxon>
        <taxon>Pseudomonadota</taxon>
        <taxon>Gammaproteobacteria</taxon>
        <taxon>Candidatus Comchoanobacterales</taxon>
        <taxon>Candidatus Comchoanobacteraceae</taxon>
        <taxon>Candidatus Comchoanobacter</taxon>
    </lineage>
</organism>
<evidence type="ECO:0000313" key="3">
    <source>
        <dbReference type="EMBL" id="UTC24931.1"/>
    </source>
</evidence>
<keyword evidence="4" id="KW-1185">Reference proteome</keyword>
<accession>A0ABY5DKB3</accession>